<evidence type="ECO:0000313" key="1">
    <source>
        <dbReference type="EMBL" id="QGY41814.1"/>
    </source>
</evidence>
<organism evidence="1 2">
    <name type="scientific">Pseudodesulfovibrio cashew</name>
    <dbReference type="NCBI Taxonomy" id="2678688"/>
    <lineage>
        <taxon>Bacteria</taxon>
        <taxon>Pseudomonadati</taxon>
        <taxon>Thermodesulfobacteriota</taxon>
        <taxon>Desulfovibrionia</taxon>
        <taxon>Desulfovibrionales</taxon>
        <taxon>Desulfovibrionaceae</taxon>
    </lineage>
</organism>
<dbReference type="KEGG" id="psel:GM415_17360"/>
<dbReference type="RefSeq" id="WP_158950424.1">
    <property type="nucleotide sequence ID" value="NZ_CP046400.1"/>
</dbReference>
<dbReference type="InterPro" id="IPR045441">
    <property type="entry name" value="DUF6506"/>
</dbReference>
<evidence type="ECO:0000313" key="2">
    <source>
        <dbReference type="Proteomes" id="UP000428328"/>
    </source>
</evidence>
<dbReference type="Proteomes" id="UP000428328">
    <property type="component" value="Chromosome"/>
</dbReference>
<dbReference type="AlphaFoldDB" id="A0A6I6JVS2"/>
<reference evidence="1 2" key="1">
    <citation type="submission" date="2019-11" db="EMBL/GenBank/DDBJ databases">
        <authorList>
            <person name="Zheng R.K."/>
            <person name="Sun C.M."/>
        </authorList>
    </citation>
    <scope>NUCLEOTIDE SEQUENCE [LARGE SCALE GENOMIC DNA]</scope>
    <source>
        <strain evidence="1 2">SRB007</strain>
    </source>
</reference>
<keyword evidence="2" id="KW-1185">Reference proteome</keyword>
<dbReference type="Pfam" id="PF20116">
    <property type="entry name" value="DUF6506"/>
    <property type="match status" value="1"/>
</dbReference>
<sequence>MSNALKAAFIFVAPGGDPKQHRSWVLTEGVELLAVAVSGYDQAEELARDLVENEGIAAIELCGGFGVAGTARIAAAVDVPVGVVRFDVHPGLNNVSGDKLFG</sequence>
<dbReference type="EMBL" id="CP046400">
    <property type="protein sequence ID" value="QGY41814.1"/>
    <property type="molecule type" value="Genomic_DNA"/>
</dbReference>
<name>A0A6I6JVS2_9BACT</name>
<protein>
    <submittedName>
        <fullName evidence="1">Uncharacterized protein</fullName>
    </submittedName>
</protein>
<proteinExistence type="predicted"/>
<accession>A0A6I6JVS2</accession>
<gene>
    <name evidence="1" type="ORF">GM415_17360</name>
</gene>